<accession>A0A2U8QSS3</accession>
<dbReference type="AlphaFoldDB" id="A0A2U8QSS3"/>
<keyword evidence="3" id="KW-1185">Reference proteome</keyword>
<feature type="signal peptide" evidence="1">
    <location>
        <begin position="1"/>
        <end position="20"/>
    </location>
</feature>
<dbReference type="EMBL" id="CP029463">
    <property type="protein sequence ID" value="AWM12895.1"/>
    <property type="molecule type" value="Genomic_DNA"/>
</dbReference>
<dbReference type="Proteomes" id="UP000245429">
    <property type="component" value="Chromosome"/>
</dbReference>
<gene>
    <name evidence="2" type="ORF">DI487_02765</name>
</gene>
<evidence type="ECO:0000313" key="2">
    <source>
        <dbReference type="EMBL" id="AWM12895.1"/>
    </source>
</evidence>
<keyword evidence="1" id="KW-0732">Signal</keyword>
<dbReference type="OrthoDB" id="680248at2"/>
<protein>
    <recommendedName>
        <fullName evidence="4">Peptidylprolyl isomerase</fullName>
    </recommendedName>
</protein>
<evidence type="ECO:0008006" key="4">
    <source>
        <dbReference type="Google" id="ProtNLM"/>
    </source>
</evidence>
<organism evidence="2 3">
    <name type="scientific">Flavobacterium sediminis</name>
    <dbReference type="NCBI Taxonomy" id="2201181"/>
    <lineage>
        <taxon>Bacteria</taxon>
        <taxon>Pseudomonadati</taxon>
        <taxon>Bacteroidota</taxon>
        <taxon>Flavobacteriia</taxon>
        <taxon>Flavobacteriales</taxon>
        <taxon>Flavobacteriaceae</taxon>
        <taxon>Flavobacterium</taxon>
    </lineage>
</organism>
<dbReference type="RefSeq" id="WP_109568303.1">
    <property type="nucleotide sequence ID" value="NZ_CP029463.1"/>
</dbReference>
<reference evidence="2 3" key="1">
    <citation type="submission" date="2018-05" db="EMBL/GenBank/DDBJ databases">
        <title>Flavobacterium sp. MEBiC07310.</title>
        <authorList>
            <person name="Baek K."/>
        </authorList>
    </citation>
    <scope>NUCLEOTIDE SEQUENCE [LARGE SCALE GENOMIC DNA]</scope>
    <source>
        <strain evidence="2 3">MEBiC07310</strain>
    </source>
</reference>
<dbReference type="KEGG" id="fse:DI487_02765"/>
<proteinExistence type="predicted"/>
<feature type="chain" id="PRO_5016003470" description="Peptidylprolyl isomerase" evidence="1">
    <location>
        <begin position="21"/>
        <end position="111"/>
    </location>
</feature>
<name>A0A2U8QSS3_9FLAO</name>
<sequence length="111" mass="12617">MKKILLLFVLFLGFSINASAQEINIEKGLNRTEMLKGVEEVATFLKIDANLKNAFTQLVDMRLEALSNAATTEEKKKINEKFNRKVLSGLTEAQRVQLKNNKAMYKKVIVE</sequence>
<evidence type="ECO:0000313" key="3">
    <source>
        <dbReference type="Proteomes" id="UP000245429"/>
    </source>
</evidence>
<evidence type="ECO:0000256" key="1">
    <source>
        <dbReference type="SAM" id="SignalP"/>
    </source>
</evidence>